<proteinExistence type="predicted"/>
<evidence type="ECO:0008006" key="3">
    <source>
        <dbReference type="Google" id="ProtNLM"/>
    </source>
</evidence>
<reference evidence="1 2" key="1">
    <citation type="submission" date="2020-08" db="EMBL/GenBank/DDBJ databases">
        <title>Genome public.</title>
        <authorList>
            <person name="Liu C."/>
            <person name="Sun Q."/>
        </authorList>
    </citation>
    <scope>NUCLEOTIDE SEQUENCE [LARGE SCALE GENOMIC DNA]</scope>
    <source>
        <strain evidence="1 2">27-44</strain>
    </source>
</reference>
<gene>
    <name evidence="1" type="ORF">H8Z79_15875</name>
</gene>
<organism evidence="1 2">
    <name type="scientific">Blautia intestinalis</name>
    <dbReference type="NCBI Taxonomy" id="2763028"/>
    <lineage>
        <taxon>Bacteria</taxon>
        <taxon>Bacillati</taxon>
        <taxon>Bacillota</taxon>
        <taxon>Clostridia</taxon>
        <taxon>Lachnospirales</taxon>
        <taxon>Lachnospiraceae</taxon>
        <taxon>Blautia</taxon>
    </lineage>
</organism>
<accession>A0ABR7I5S6</accession>
<evidence type="ECO:0000313" key="2">
    <source>
        <dbReference type="Proteomes" id="UP000633936"/>
    </source>
</evidence>
<keyword evidence="2" id="KW-1185">Reference proteome</keyword>
<comment type="caution">
    <text evidence="1">The sequence shown here is derived from an EMBL/GenBank/DDBJ whole genome shotgun (WGS) entry which is preliminary data.</text>
</comment>
<dbReference type="Proteomes" id="UP000633936">
    <property type="component" value="Unassembled WGS sequence"/>
</dbReference>
<dbReference type="Pfam" id="PF24608">
    <property type="entry name" value="PDDEXK_15"/>
    <property type="match status" value="1"/>
</dbReference>
<sequence length="115" mass="13104">MGRASKQKGARFELEIAHYFKDHGYPDACRTAQHCGKTGDAGDVEGVPHLHIECKHVEKLNLYNAYHQSVRDNSAKNTDDIPVVIHKKNRETTLVSMSLEDFLKIFSSYNKKEED</sequence>
<name>A0ABR7I5S6_9FIRM</name>
<dbReference type="InterPro" id="IPR056931">
    <property type="entry name" value="D14-like"/>
</dbReference>
<protein>
    <recommendedName>
        <fullName evidence="3">Holliday junction resolvase</fullName>
    </recommendedName>
</protein>
<dbReference type="EMBL" id="JACOQE010000016">
    <property type="protein sequence ID" value="MBC5741858.1"/>
    <property type="molecule type" value="Genomic_DNA"/>
</dbReference>
<evidence type="ECO:0000313" key="1">
    <source>
        <dbReference type="EMBL" id="MBC5741858.1"/>
    </source>
</evidence>